<protein>
    <submittedName>
        <fullName evidence="2">Uncharacterized protein</fullName>
    </submittedName>
</protein>
<dbReference type="Proteomes" id="UP000541558">
    <property type="component" value="Unassembled WGS sequence"/>
</dbReference>
<comment type="caution">
    <text evidence="2">The sequence shown here is derived from an EMBL/GenBank/DDBJ whole genome shotgun (WGS) entry which is preliminary data.</text>
</comment>
<feature type="compositionally biased region" description="Low complexity" evidence="1">
    <location>
        <begin position="435"/>
        <end position="470"/>
    </location>
</feature>
<organism evidence="2 3">
    <name type="scientific">Ephemerocybe angulata</name>
    <dbReference type="NCBI Taxonomy" id="980116"/>
    <lineage>
        <taxon>Eukaryota</taxon>
        <taxon>Fungi</taxon>
        <taxon>Dikarya</taxon>
        <taxon>Basidiomycota</taxon>
        <taxon>Agaricomycotina</taxon>
        <taxon>Agaricomycetes</taxon>
        <taxon>Agaricomycetidae</taxon>
        <taxon>Agaricales</taxon>
        <taxon>Agaricineae</taxon>
        <taxon>Psathyrellaceae</taxon>
        <taxon>Ephemerocybe</taxon>
    </lineage>
</organism>
<evidence type="ECO:0000313" key="3">
    <source>
        <dbReference type="Proteomes" id="UP000541558"/>
    </source>
</evidence>
<evidence type="ECO:0000313" key="2">
    <source>
        <dbReference type="EMBL" id="KAF5342154.1"/>
    </source>
</evidence>
<keyword evidence="3" id="KW-1185">Reference proteome</keyword>
<proteinExistence type="predicted"/>
<dbReference type="EMBL" id="JAACJK010000001">
    <property type="protein sequence ID" value="KAF5342154.1"/>
    <property type="molecule type" value="Genomic_DNA"/>
</dbReference>
<feature type="compositionally biased region" description="Pro residues" evidence="1">
    <location>
        <begin position="339"/>
        <end position="353"/>
    </location>
</feature>
<reference evidence="2 3" key="1">
    <citation type="journal article" date="2020" name="ISME J.">
        <title>Uncovering the hidden diversity of litter-decomposition mechanisms in mushroom-forming fungi.</title>
        <authorList>
            <person name="Floudas D."/>
            <person name="Bentzer J."/>
            <person name="Ahren D."/>
            <person name="Johansson T."/>
            <person name="Persson P."/>
            <person name="Tunlid A."/>
        </authorList>
    </citation>
    <scope>NUCLEOTIDE SEQUENCE [LARGE SCALE GENOMIC DNA]</scope>
    <source>
        <strain evidence="2 3">CBS 175.51</strain>
    </source>
</reference>
<feature type="region of interest" description="Disordered" evidence="1">
    <location>
        <begin position="432"/>
        <end position="475"/>
    </location>
</feature>
<feature type="compositionally biased region" description="Low complexity" evidence="1">
    <location>
        <begin position="39"/>
        <end position="50"/>
    </location>
</feature>
<sequence>MSTHVSSRHSIHKPPQLPQLRSLFSYPAHAPSMALTAVDTTTITSTPTGTKSVRSIGSRPLPRPPQAAEQRPHSQCTIPTIPPLVQQQSSSTTRTHRPASNDVAQTPRAPPSSFKPQQRSSNYFMQSTITPLVTTLQAPGVLHALLSNLEWADTYSLLTTSKRLYTFFDTLALRDVILVRYLPEYAQCLRNRDMQYFQDVPVTVLDLDLLLISQRVPLHRYPIHALKIQSAMLPTLEDDQVREKLAALTQAHSRFVLLLQSLVHSSMASMPQETEEGTSRPRFSPIQTLRELTFPAPLAYTEAPPPPPKDIIPSSGKVSKQHVRHRSVPSSTVGRNHVLPPPPWPSPLPPSPRPSADVASSMISGNPSVLKKGRRLSIFGSKKNLRLANLPPPPDEPRALRVYASSWRKTSYWGSYGDISDDLNFSGTLKKPRRLAQQSSRQLRSIDSSDSSSLSGHSPSPLSQSRSRNSIVMQPEARATSAHDLILATSRVRAPILRVFVPCTKLDLESEAVIKCEQQLVESGLWNHLSTGDIVCNLGFVPPLEDGGSSEGDEGEFIMMRPGASGLAGSGAGGGGAGGGQKWLLYNGHMLVPYTPPDLLPLSQPLNLPTPFYYAHIMPPFTNLSYIISQLPVCDDVPQLTLVHGSKKVRSPHSPNGFAMVRKYSWVARVVRMRNETDGEMGEGWFGEWILEGEGTPEGKQLLINALRGHNLGHREWELVREKSGGGKLWLRLLTIC</sequence>
<feature type="region of interest" description="Disordered" evidence="1">
    <location>
        <begin position="39"/>
        <end position="120"/>
    </location>
</feature>
<name>A0A8H5CI39_9AGAR</name>
<feature type="region of interest" description="Disordered" evidence="1">
    <location>
        <begin position="298"/>
        <end position="367"/>
    </location>
</feature>
<gene>
    <name evidence="2" type="ORF">D9611_001629</name>
</gene>
<accession>A0A8H5CI39</accession>
<evidence type="ECO:0000256" key="1">
    <source>
        <dbReference type="SAM" id="MobiDB-lite"/>
    </source>
</evidence>
<dbReference type="OrthoDB" id="3269821at2759"/>
<dbReference type="AlphaFoldDB" id="A0A8H5CI39"/>